<dbReference type="SMART" id="SM00332">
    <property type="entry name" value="PP2Cc"/>
    <property type="match status" value="1"/>
</dbReference>
<evidence type="ECO:0000256" key="1">
    <source>
        <dbReference type="ARBA" id="ARBA00004170"/>
    </source>
</evidence>
<feature type="compositionally biased region" description="Basic and acidic residues" evidence="6">
    <location>
        <begin position="8"/>
        <end position="19"/>
    </location>
</feature>
<keyword evidence="4 5" id="KW-0904">Protein phosphatase</keyword>
<dbReference type="EMBL" id="BRYA01000156">
    <property type="protein sequence ID" value="GMI41699.1"/>
    <property type="molecule type" value="Genomic_DNA"/>
</dbReference>
<gene>
    <name evidence="8" type="ORF">TrCOL_g4531</name>
</gene>
<evidence type="ECO:0000256" key="5">
    <source>
        <dbReference type="RuleBase" id="RU003465"/>
    </source>
</evidence>
<keyword evidence="9" id="KW-1185">Reference proteome</keyword>
<dbReference type="SMART" id="SM00331">
    <property type="entry name" value="PP2C_SIG"/>
    <property type="match status" value="1"/>
</dbReference>
<dbReference type="SUPFAM" id="SSF81606">
    <property type="entry name" value="PP2C-like"/>
    <property type="match status" value="1"/>
</dbReference>
<accession>A0A9W7GEB2</accession>
<evidence type="ECO:0000256" key="3">
    <source>
        <dbReference type="ARBA" id="ARBA00022801"/>
    </source>
</evidence>
<comment type="caution">
    <text evidence="8">The sequence shown here is derived from an EMBL/GenBank/DDBJ whole genome shotgun (WGS) entry which is preliminary data.</text>
</comment>
<dbReference type="Pfam" id="PF00481">
    <property type="entry name" value="PP2C"/>
    <property type="match status" value="1"/>
</dbReference>
<feature type="domain" description="PPM-type phosphatase" evidence="7">
    <location>
        <begin position="24"/>
        <end position="301"/>
    </location>
</feature>
<comment type="subcellular location">
    <subcellularLocation>
        <location evidence="1">Membrane</location>
        <topology evidence="1">Peripheral membrane protein</topology>
    </subcellularLocation>
</comment>
<sequence>MGTLLDKPVTEKQDSEEGSGHGLKFGVSSMQGWRIDMEDSHRMAIDLDSALHGHSLFAVFDGHGGAFAAKFAGENIVPILKTIPQYLQYVKVEEGKRGDKENVELLEDALKACFIEIDEEMKKTPEMTEKSDRSGCTAICVVITPSHIICSNAGDSRSCYLTSSTVVALSDDHKPYNPGEMARIEAGGGYVSMKRVDGDLAVSRALGDFQYKDKEGLPPQKQRVTADPDVTTYERKRGKDEFVVIACDGIWDVATNEECLDMVQGILDEGETNPQLAAEEILDLCLEKGSRDNMTAAVIWFEEGVKIKEGEGGKGVMGRREKREKERIEREEEEAKARGETGQGE</sequence>
<evidence type="ECO:0000313" key="9">
    <source>
        <dbReference type="Proteomes" id="UP001165065"/>
    </source>
</evidence>
<dbReference type="FunFam" id="3.60.40.10:FF:000075">
    <property type="entry name" value="Protein phosphatase 2C, putative"/>
    <property type="match status" value="1"/>
</dbReference>
<dbReference type="Proteomes" id="UP001165065">
    <property type="component" value="Unassembled WGS sequence"/>
</dbReference>
<evidence type="ECO:0000256" key="4">
    <source>
        <dbReference type="ARBA" id="ARBA00022912"/>
    </source>
</evidence>
<dbReference type="GO" id="GO:0004722">
    <property type="term" value="F:protein serine/threonine phosphatase activity"/>
    <property type="evidence" value="ECO:0007669"/>
    <property type="project" value="InterPro"/>
</dbReference>
<dbReference type="PANTHER" id="PTHR47992">
    <property type="entry name" value="PROTEIN PHOSPHATASE"/>
    <property type="match status" value="1"/>
</dbReference>
<reference evidence="9" key="1">
    <citation type="journal article" date="2023" name="Commun. Biol.">
        <title>Genome analysis of Parmales, the sister group of diatoms, reveals the evolutionary specialization of diatoms from phago-mixotrophs to photoautotrophs.</title>
        <authorList>
            <person name="Ban H."/>
            <person name="Sato S."/>
            <person name="Yoshikawa S."/>
            <person name="Yamada K."/>
            <person name="Nakamura Y."/>
            <person name="Ichinomiya M."/>
            <person name="Sato N."/>
            <person name="Blanc-Mathieu R."/>
            <person name="Endo H."/>
            <person name="Kuwata A."/>
            <person name="Ogata H."/>
        </authorList>
    </citation>
    <scope>NUCLEOTIDE SEQUENCE [LARGE SCALE GENOMIC DNA]</scope>
</reference>
<dbReference type="InterPro" id="IPR001932">
    <property type="entry name" value="PPM-type_phosphatase-like_dom"/>
</dbReference>
<feature type="region of interest" description="Disordered" evidence="6">
    <location>
        <begin position="1"/>
        <end position="23"/>
    </location>
</feature>
<dbReference type="GO" id="GO:0016020">
    <property type="term" value="C:membrane"/>
    <property type="evidence" value="ECO:0007669"/>
    <property type="project" value="UniProtKB-SubCell"/>
</dbReference>
<dbReference type="InterPro" id="IPR036457">
    <property type="entry name" value="PPM-type-like_dom_sf"/>
</dbReference>
<dbReference type="InterPro" id="IPR015655">
    <property type="entry name" value="PP2C"/>
</dbReference>
<evidence type="ECO:0000256" key="2">
    <source>
        <dbReference type="ARBA" id="ARBA00022723"/>
    </source>
</evidence>
<protein>
    <recommendedName>
        <fullName evidence="7">PPM-type phosphatase domain-containing protein</fullName>
    </recommendedName>
</protein>
<proteinExistence type="inferred from homology"/>
<evidence type="ECO:0000259" key="7">
    <source>
        <dbReference type="PROSITE" id="PS51746"/>
    </source>
</evidence>
<keyword evidence="3 5" id="KW-0378">Hydrolase</keyword>
<evidence type="ECO:0000313" key="8">
    <source>
        <dbReference type="EMBL" id="GMI41699.1"/>
    </source>
</evidence>
<dbReference type="InterPro" id="IPR000222">
    <property type="entry name" value="PP2C_BS"/>
</dbReference>
<feature type="region of interest" description="Disordered" evidence="6">
    <location>
        <begin position="310"/>
        <end position="345"/>
    </location>
</feature>
<dbReference type="Gene3D" id="3.60.40.10">
    <property type="entry name" value="PPM-type phosphatase domain"/>
    <property type="match status" value="1"/>
</dbReference>
<organism evidence="8 9">
    <name type="scientific">Triparma columacea</name>
    <dbReference type="NCBI Taxonomy" id="722753"/>
    <lineage>
        <taxon>Eukaryota</taxon>
        <taxon>Sar</taxon>
        <taxon>Stramenopiles</taxon>
        <taxon>Ochrophyta</taxon>
        <taxon>Bolidophyceae</taxon>
        <taxon>Parmales</taxon>
        <taxon>Triparmaceae</taxon>
        <taxon>Triparma</taxon>
    </lineage>
</organism>
<dbReference type="OrthoDB" id="10264738at2759"/>
<dbReference type="CDD" id="cd00143">
    <property type="entry name" value="PP2Cc"/>
    <property type="match status" value="1"/>
</dbReference>
<dbReference type="AlphaFoldDB" id="A0A9W7GEB2"/>
<keyword evidence="2" id="KW-0479">Metal-binding</keyword>
<name>A0A9W7GEB2_9STRA</name>
<dbReference type="PROSITE" id="PS01032">
    <property type="entry name" value="PPM_1"/>
    <property type="match status" value="1"/>
</dbReference>
<comment type="similarity">
    <text evidence="5">Belongs to the PP2C family.</text>
</comment>
<feature type="compositionally biased region" description="Basic and acidic residues" evidence="6">
    <location>
        <begin position="310"/>
        <end position="339"/>
    </location>
</feature>
<evidence type="ECO:0000256" key="6">
    <source>
        <dbReference type="SAM" id="MobiDB-lite"/>
    </source>
</evidence>
<dbReference type="PROSITE" id="PS51746">
    <property type="entry name" value="PPM_2"/>
    <property type="match status" value="1"/>
</dbReference>
<dbReference type="GO" id="GO:0046872">
    <property type="term" value="F:metal ion binding"/>
    <property type="evidence" value="ECO:0007669"/>
    <property type="project" value="UniProtKB-KW"/>
</dbReference>